<comment type="caution">
    <text evidence="2">The sequence shown here is derived from an EMBL/GenBank/DDBJ whole genome shotgun (WGS) entry which is preliminary data.</text>
</comment>
<dbReference type="RefSeq" id="WP_189583853.1">
    <property type="nucleotide sequence ID" value="NZ_BMZR01000002.1"/>
</dbReference>
<dbReference type="InterPro" id="IPR036890">
    <property type="entry name" value="HATPase_C_sf"/>
</dbReference>
<evidence type="ECO:0000313" key="2">
    <source>
        <dbReference type="EMBL" id="GHD31838.1"/>
    </source>
</evidence>
<dbReference type="SUPFAM" id="SSF55874">
    <property type="entry name" value="ATPase domain of HSP90 chaperone/DNA topoisomerase II/histidine kinase"/>
    <property type="match status" value="2"/>
</dbReference>
<sequence>MKFKTSSGIKSIVGKDLITDRYVAIFELVKNSYDARATEVIVSFNTSNDSAEGIGSLDDGKIYIVDNGVGMSKDDLDNKWLRLAYSDKQEGSLEEEDADKNSFREIKNRVLVGSKGIGRFSSDSLGSVITIRTKVNYENIEHQLTVNWDDFDRDLKTLFEDVSVEYKESSQLSRSNIDSYTIIEISNLRNTWTEEQLDGVTEKLRRLKNPFIEDDDLDIYCGVNIFILNQKYNLNKSNLIYSNIANVLKEKSINITASINRSNEGEYKTTIALHDRGNLVYIVEKSDDSILTHVDEIEISVNYLTTSAKSTFTRRMGIQPVNYGNIFVYRNGFHVSPYGEEHYDIFGLNLRKTQGYSRYLATRELIGFISIKDSKNLFKETSSRSNGFIENGYFKTLEEFYMDFIQRPLERYVQLINWGEIKKSGKEVHLEDVDIKENEKNNFKKYISRDNFKVLSFNSELDFEKNKPEKIIERISESINNPKPDKNKLDDDTKTLSKQIRDLKKENTETGKKAVKTERKADLLEAQNKNLVEKRDGVSYGEQITHHFTILAENLDYALDDLLDIKKNIEESDKEKFLSAIEGIRSTKLEMEVFRYLLLGTNFDLKAPDIINWYEITDWYLNKGGRRTYYDNFKSSCNIMADDKSEWLIDSSHTDLVMMIENFYRNAFEHGASFIDFTYYKNRLEITSDSELIDESLVETIFELGFSTKKNGTGIGLSQVKSFLLDIDFQVTAENTNKLVCFTILK</sequence>
<name>A0ABQ3GQF8_9GAMM</name>
<keyword evidence="1" id="KW-0175">Coiled coil</keyword>
<reference evidence="3" key="1">
    <citation type="journal article" date="2019" name="Int. J. Syst. Evol. Microbiol.">
        <title>The Global Catalogue of Microorganisms (GCM) 10K type strain sequencing project: providing services to taxonomists for standard genome sequencing and annotation.</title>
        <authorList>
            <consortium name="The Broad Institute Genomics Platform"/>
            <consortium name="The Broad Institute Genome Sequencing Center for Infectious Disease"/>
            <person name="Wu L."/>
            <person name="Ma J."/>
        </authorList>
    </citation>
    <scope>NUCLEOTIDE SEQUENCE [LARGE SCALE GENOMIC DNA]</scope>
    <source>
        <strain evidence="3">KCTC 42280</strain>
    </source>
</reference>
<protein>
    <recommendedName>
        <fullName evidence="4">ATP-binding protein</fullName>
    </recommendedName>
</protein>
<organism evidence="2 3">
    <name type="scientific">Psychrobacter glaciei</name>
    <dbReference type="NCBI Taxonomy" id="619771"/>
    <lineage>
        <taxon>Bacteria</taxon>
        <taxon>Pseudomonadati</taxon>
        <taxon>Pseudomonadota</taxon>
        <taxon>Gammaproteobacteria</taxon>
        <taxon>Moraxellales</taxon>
        <taxon>Moraxellaceae</taxon>
        <taxon>Psychrobacter</taxon>
    </lineage>
</organism>
<feature type="coiled-coil region" evidence="1">
    <location>
        <begin position="486"/>
        <end position="534"/>
    </location>
</feature>
<proteinExistence type="predicted"/>
<accession>A0ABQ3GQF8</accession>
<dbReference type="Proteomes" id="UP000610203">
    <property type="component" value="Unassembled WGS sequence"/>
</dbReference>
<keyword evidence="3" id="KW-1185">Reference proteome</keyword>
<dbReference type="EMBL" id="BMZR01000002">
    <property type="protein sequence ID" value="GHD31838.1"/>
    <property type="molecule type" value="Genomic_DNA"/>
</dbReference>
<gene>
    <name evidence="2" type="ORF">GCM10016272_14370</name>
</gene>
<dbReference type="Pfam" id="PF13589">
    <property type="entry name" value="HATPase_c_3"/>
    <property type="match status" value="1"/>
</dbReference>
<evidence type="ECO:0000313" key="3">
    <source>
        <dbReference type="Proteomes" id="UP000610203"/>
    </source>
</evidence>
<evidence type="ECO:0008006" key="4">
    <source>
        <dbReference type="Google" id="ProtNLM"/>
    </source>
</evidence>
<dbReference type="Gene3D" id="3.30.565.10">
    <property type="entry name" value="Histidine kinase-like ATPase, C-terminal domain"/>
    <property type="match status" value="2"/>
</dbReference>
<evidence type="ECO:0000256" key="1">
    <source>
        <dbReference type="SAM" id="Coils"/>
    </source>
</evidence>